<gene>
    <name evidence="3" type="ORF">J4N46_05740</name>
</gene>
<comment type="caution">
    <text evidence="3">The sequence shown here is derived from an EMBL/GenBank/DDBJ whole genome shotgun (WGS) entry which is preliminary data.</text>
</comment>
<keyword evidence="1" id="KW-0812">Transmembrane</keyword>
<dbReference type="Pfam" id="PF13524">
    <property type="entry name" value="Glyco_trans_1_2"/>
    <property type="match status" value="1"/>
</dbReference>
<organism evidence="3 4">
    <name type="scientific">Capnocytophaga bilenii</name>
    <dbReference type="NCBI Taxonomy" id="2819369"/>
    <lineage>
        <taxon>Bacteria</taxon>
        <taxon>Pseudomonadati</taxon>
        <taxon>Bacteroidota</taxon>
        <taxon>Flavobacteriia</taxon>
        <taxon>Flavobacteriales</taxon>
        <taxon>Flavobacteriaceae</taxon>
        <taxon>Capnocytophaga</taxon>
    </lineage>
</organism>
<name>A0ABS3PX89_9FLAO</name>
<dbReference type="Proteomes" id="UP000681610">
    <property type="component" value="Unassembled WGS sequence"/>
</dbReference>
<evidence type="ECO:0000313" key="4">
    <source>
        <dbReference type="Proteomes" id="UP000681610"/>
    </source>
</evidence>
<dbReference type="EMBL" id="JAGDYP010000003">
    <property type="protein sequence ID" value="MBO1883926.1"/>
    <property type="molecule type" value="Genomic_DNA"/>
</dbReference>
<evidence type="ECO:0000256" key="1">
    <source>
        <dbReference type="SAM" id="Phobius"/>
    </source>
</evidence>
<evidence type="ECO:0000313" key="3">
    <source>
        <dbReference type="EMBL" id="MBO1883926.1"/>
    </source>
</evidence>
<dbReference type="InterPro" id="IPR055259">
    <property type="entry name" value="YkvP/CgeB_Glyco_trans-like"/>
</dbReference>
<keyword evidence="1" id="KW-1133">Transmembrane helix</keyword>
<accession>A0ABS3PX89</accession>
<evidence type="ECO:0000259" key="2">
    <source>
        <dbReference type="Pfam" id="PF13524"/>
    </source>
</evidence>
<keyword evidence="1" id="KW-0472">Membrane</keyword>
<keyword evidence="4" id="KW-1185">Reference proteome</keyword>
<feature type="transmembrane region" description="Helical" evidence="1">
    <location>
        <begin position="51"/>
        <end position="71"/>
    </location>
</feature>
<protein>
    <submittedName>
        <fullName evidence="3">Glycosyltransferase family 1 protein</fullName>
    </submittedName>
</protein>
<feature type="domain" description="Spore protein YkvP/CgeB glycosyl transferase-like" evidence="2">
    <location>
        <begin position="203"/>
        <end position="342"/>
    </location>
</feature>
<reference evidence="3 4" key="1">
    <citation type="submission" date="2021-03" db="EMBL/GenBank/DDBJ databases">
        <title>Isolation and description of Capnocytophaga bilenii sp. nov., a novel Capnocytophaga species, isolated from a gingivitis subject.</title>
        <authorList>
            <person name="Antezack A."/>
            <person name="Monnet-Corti V."/>
            <person name="La Scola B."/>
        </authorList>
    </citation>
    <scope>NUCLEOTIDE SEQUENCE [LARGE SCALE GENOMIC DNA]</scope>
    <source>
        <strain evidence="3 4">Marseille-Q4570</strain>
    </source>
</reference>
<sequence>MKKIFIAGDFSYYIYERSVIESLSRLGYNDIQEFHFKKYFSNIIGKIERHFVFVGICTLLMNLCLWIKVFIKKPDILLVWRGTMVLPITLWLIKKTVSTTLVSYNNDDPFSEFYKKNLQKVSWKNRMNQRRLWTYFVKGLPFFDLNFVYRQKNIEEYKTAGAKQVKLFMPYYIPSQLPQQPQTKVYDIIFIGHYEKDHRVTCIDALCQANISIAVFGAGWENKLSHYNKYIYPIYEKEYYETISKAKISLVFMSKRNNDEYTRRCFEIPACGTMMLSERTPALQRLYKENDEIVFFDTPDDLVQKATYYLQNNRYEIVGKNSQNRAAQSGYDIDSRVKQLLNDIFE</sequence>
<proteinExistence type="predicted"/>
<dbReference type="RefSeq" id="WP_208058497.1">
    <property type="nucleotide sequence ID" value="NZ_JAGDYP010000003.1"/>
</dbReference>